<dbReference type="SUPFAM" id="SSF56014">
    <property type="entry name" value="Nitrite and sulphite reductase 4Fe-4S domain-like"/>
    <property type="match status" value="1"/>
</dbReference>
<gene>
    <name evidence="8" type="ORF">ACFOWE_12160</name>
</gene>
<evidence type="ECO:0000256" key="6">
    <source>
        <dbReference type="ARBA" id="ARBA00023014"/>
    </source>
</evidence>
<evidence type="ECO:0000256" key="1">
    <source>
        <dbReference type="ARBA" id="ARBA00022485"/>
    </source>
</evidence>
<dbReference type="PANTHER" id="PTHR32439:SF9">
    <property type="entry name" value="BLR3264 PROTEIN"/>
    <property type="match status" value="1"/>
</dbReference>
<dbReference type="Gene3D" id="3.90.480.10">
    <property type="entry name" value="Sulfite Reductase Hemoprotein,Domain 2"/>
    <property type="match status" value="1"/>
</dbReference>
<dbReference type="InterPro" id="IPR036136">
    <property type="entry name" value="Nit/Sulf_reduc_fer-like_dom_sf"/>
</dbReference>
<reference evidence="9" key="1">
    <citation type="journal article" date="2019" name="Int. J. Syst. Evol. Microbiol.">
        <title>The Global Catalogue of Microorganisms (GCM) 10K type strain sequencing project: providing services to taxonomists for standard genome sequencing and annotation.</title>
        <authorList>
            <consortium name="The Broad Institute Genomics Platform"/>
            <consortium name="The Broad Institute Genome Sequencing Center for Infectious Disease"/>
            <person name="Wu L."/>
            <person name="Ma J."/>
        </authorList>
    </citation>
    <scope>NUCLEOTIDE SEQUENCE [LARGE SCALE GENOMIC DNA]</scope>
    <source>
        <strain evidence="9">TBRC 4489</strain>
    </source>
</reference>
<evidence type="ECO:0000259" key="7">
    <source>
        <dbReference type="Pfam" id="PF03460"/>
    </source>
</evidence>
<evidence type="ECO:0000313" key="9">
    <source>
        <dbReference type="Proteomes" id="UP001595850"/>
    </source>
</evidence>
<dbReference type="Gene3D" id="3.30.413.10">
    <property type="entry name" value="Sulfite Reductase Hemoprotein, domain 1"/>
    <property type="match status" value="1"/>
</dbReference>
<evidence type="ECO:0000256" key="3">
    <source>
        <dbReference type="ARBA" id="ARBA00022723"/>
    </source>
</evidence>
<dbReference type="SUPFAM" id="SSF55124">
    <property type="entry name" value="Nitrite/Sulfite reductase N-terminal domain-like"/>
    <property type="match status" value="2"/>
</dbReference>
<dbReference type="InterPro" id="IPR005117">
    <property type="entry name" value="NiRdtase/SiRdtase_haem-b_fer"/>
</dbReference>
<feature type="domain" description="Nitrite/Sulfite reductase ferredoxin-like" evidence="7">
    <location>
        <begin position="25"/>
        <end position="69"/>
    </location>
</feature>
<keyword evidence="3" id="KW-0479">Metal-binding</keyword>
<comment type="caution">
    <text evidence="8">The sequence shown here is derived from an EMBL/GenBank/DDBJ whole genome shotgun (WGS) entry which is preliminary data.</text>
</comment>
<evidence type="ECO:0000256" key="5">
    <source>
        <dbReference type="ARBA" id="ARBA00023004"/>
    </source>
</evidence>
<dbReference type="PANTHER" id="PTHR32439">
    <property type="entry name" value="FERREDOXIN--NITRITE REDUCTASE, CHLOROPLASTIC"/>
    <property type="match status" value="1"/>
</dbReference>
<keyword evidence="2" id="KW-0349">Heme</keyword>
<evidence type="ECO:0000256" key="4">
    <source>
        <dbReference type="ARBA" id="ARBA00023002"/>
    </source>
</evidence>
<protein>
    <submittedName>
        <fullName evidence="8">Nitrite reductase</fullName>
    </submittedName>
</protein>
<evidence type="ECO:0000313" key="8">
    <source>
        <dbReference type="EMBL" id="MFC4059056.1"/>
    </source>
</evidence>
<dbReference type="InterPro" id="IPR051329">
    <property type="entry name" value="NIR_SIR_4Fe-4S"/>
</dbReference>
<keyword evidence="6" id="KW-0411">Iron-sulfur</keyword>
<organism evidence="8 9">
    <name type="scientific">Planomonospora corallina</name>
    <dbReference type="NCBI Taxonomy" id="1806052"/>
    <lineage>
        <taxon>Bacteria</taxon>
        <taxon>Bacillati</taxon>
        <taxon>Actinomycetota</taxon>
        <taxon>Actinomycetes</taxon>
        <taxon>Streptosporangiales</taxon>
        <taxon>Streptosporangiaceae</taxon>
        <taxon>Planomonospora</taxon>
    </lineage>
</organism>
<evidence type="ECO:0000256" key="2">
    <source>
        <dbReference type="ARBA" id="ARBA00022617"/>
    </source>
</evidence>
<accession>A0ABV8I6Z3</accession>
<keyword evidence="5" id="KW-0408">Iron</keyword>
<keyword evidence="9" id="KW-1185">Reference proteome</keyword>
<keyword evidence="1" id="KW-0004">4Fe-4S</keyword>
<dbReference type="InterPro" id="IPR045854">
    <property type="entry name" value="NO2/SO3_Rdtase_4Fe4S_sf"/>
</dbReference>
<name>A0ABV8I6Z3_9ACTN</name>
<dbReference type="Pfam" id="PF03460">
    <property type="entry name" value="NIR_SIR_ferr"/>
    <property type="match status" value="1"/>
</dbReference>
<dbReference type="EMBL" id="JBHSBM010000016">
    <property type="protein sequence ID" value="MFC4059056.1"/>
    <property type="molecule type" value="Genomic_DNA"/>
</dbReference>
<proteinExistence type="predicted"/>
<dbReference type="Proteomes" id="UP001595850">
    <property type="component" value="Unassembled WGS sequence"/>
</dbReference>
<sequence length="291" mass="30723">MTPVIRDRADRCPGVLRPWIAEDGALVRLRLVGGRVDAGALRRLARIAEESGDGVLYLTSRANVQIRGLAHTGGRLAPEVAEAVRATGLLPSPSHDRVRNIMVSPLTGLAGGRADLRPVAAELDRLLCADPALAGLPGKFLFCLDDGRGDVSSRRLDAGLVALDASHVQLRAGTGLWGPVVGPDEAPAALTELARRFLGVRGHGPRAAWHVDELPGAGRELLGPGRPRDPRTRAVTPAPPFGCIPQDDGRRAEHLAVPGGALSAKKAAELASRASWITVTPWRSVILPDLE</sequence>
<keyword evidence="4" id="KW-0560">Oxidoreductase</keyword>